<dbReference type="InterPro" id="IPR043502">
    <property type="entry name" value="DNA/RNA_pol_sf"/>
</dbReference>
<feature type="domain" description="Reverse transcriptase RNase H-like" evidence="7">
    <location>
        <begin position="1"/>
        <end position="66"/>
    </location>
</feature>
<accession>A0AAV3Q422</accession>
<dbReference type="SUPFAM" id="SSF56672">
    <property type="entry name" value="DNA/RNA polymerases"/>
    <property type="match status" value="1"/>
</dbReference>
<evidence type="ECO:0000256" key="2">
    <source>
        <dbReference type="ARBA" id="ARBA00022695"/>
    </source>
</evidence>
<reference evidence="8 9" key="1">
    <citation type="submission" date="2024-01" db="EMBL/GenBank/DDBJ databases">
        <title>The complete chloroplast genome sequence of Lithospermum erythrorhizon: insights into the phylogenetic relationship among Boraginaceae species and the maternal lineages of purple gromwells.</title>
        <authorList>
            <person name="Okada T."/>
            <person name="Watanabe K."/>
        </authorList>
    </citation>
    <scope>NUCLEOTIDE SEQUENCE [LARGE SCALE GENOMIC DNA]</scope>
</reference>
<organism evidence="8 9">
    <name type="scientific">Lithospermum erythrorhizon</name>
    <name type="common">Purple gromwell</name>
    <name type="synonym">Lithospermum officinale var. erythrorhizon</name>
    <dbReference type="NCBI Taxonomy" id="34254"/>
    <lineage>
        <taxon>Eukaryota</taxon>
        <taxon>Viridiplantae</taxon>
        <taxon>Streptophyta</taxon>
        <taxon>Embryophyta</taxon>
        <taxon>Tracheophyta</taxon>
        <taxon>Spermatophyta</taxon>
        <taxon>Magnoliopsida</taxon>
        <taxon>eudicotyledons</taxon>
        <taxon>Gunneridae</taxon>
        <taxon>Pentapetalae</taxon>
        <taxon>asterids</taxon>
        <taxon>lamiids</taxon>
        <taxon>Boraginales</taxon>
        <taxon>Boraginaceae</taxon>
        <taxon>Boraginoideae</taxon>
        <taxon>Lithospermeae</taxon>
        <taxon>Lithospermum</taxon>
    </lineage>
</organism>
<gene>
    <name evidence="8" type="ORF">LIER_38445</name>
</gene>
<evidence type="ECO:0000256" key="6">
    <source>
        <dbReference type="ARBA" id="ARBA00022918"/>
    </source>
</evidence>
<dbReference type="AlphaFoldDB" id="A0AAV3Q422"/>
<evidence type="ECO:0000259" key="7">
    <source>
        <dbReference type="Pfam" id="PF17917"/>
    </source>
</evidence>
<proteinExistence type="predicted"/>
<evidence type="ECO:0000256" key="5">
    <source>
        <dbReference type="ARBA" id="ARBA00022801"/>
    </source>
</evidence>
<keyword evidence="3" id="KW-0540">Nuclease</keyword>
<keyword evidence="6" id="KW-0695">RNA-directed DNA polymerase</keyword>
<dbReference type="EMBL" id="BAABME010019494">
    <property type="protein sequence ID" value="GAA0157370.1"/>
    <property type="molecule type" value="Genomic_DNA"/>
</dbReference>
<keyword evidence="5" id="KW-0378">Hydrolase</keyword>
<dbReference type="GO" id="GO:0004519">
    <property type="term" value="F:endonuclease activity"/>
    <property type="evidence" value="ECO:0007669"/>
    <property type="project" value="UniProtKB-KW"/>
</dbReference>
<dbReference type="PANTHER" id="PTHR48475">
    <property type="entry name" value="RIBONUCLEASE H"/>
    <property type="match status" value="1"/>
</dbReference>
<evidence type="ECO:0000313" key="9">
    <source>
        <dbReference type="Proteomes" id="UP001454036"/>
    </source>
</evidence>
<keyword evidence="9" id="KW-1185">Reference proteome</keyword>
<evidence type="ECO:0000256" key="3">
    <source>
        <dbReference type="ARBA" id="ARBA00022722"/>
    </source>
</evidence>
<evidence type="ECO:0000313" key="8">
    <source>
        <dbReference type="EMBL" id="GAA0157370.1"/>
    </source>
</evidence>
<name>A0AAV3Q422_LITER</name>
<dbReference type="InterPro" id="IPR041373">
    <property type="entry name" value="RT_RNaseH"/>
</dbReference>
<evidence type="ECO:0000256" key="4">
    <source>
        <dbReference type="ARBA" id="ARBA00022759"/>
    </source>
</evidence>
<evidence type="ECO:0000256" key="1">
    <source>
        <dbReference type="ARBA" id="ARBA00022679"/>
    </source>
</evidence>
<keyword evidence="1" id="KW-0808">Transferase</keyword>
<dbReference type="Proteomes" id="UP001454036">
    <property type="component" value="Unassembled WGS sequence"/>
</dbReference>
<protein>
    <recommendedName>
        <fullName evidence="7">Reverse transcriptase RNase H-like domain-containing protein</fullName>
    </recommendedName>
</protein>
<dbReference type="Pfam" id="PF17917">
    <property type="entry name" value="RT_RNaseH"/>
    <property type="match status" value="1"/>
</dbReference>
<dbReference type="GO" id="GO:0003964">
    <property type="term" value="F:RNA-directed DNA polymerase activity"/>
    <property type="evidence" value="ECO:0007669"/>
    <property type="project" value="UniProtKB-KW"/>
</dbReference>
<sequence>MTPNELNYSPIEKLCLALIFSIQKLKHYLQSHMVHLISKANLIKCVMSKLVLSDRLERWYLQLHQFEIIYVPQKGCKGTGTSRLLGRPPLSSIMGIV</sequence>
<dbReference type="PANTHER" id="PTHR48475:SF1">
    <property type="entry name" value="RNASE H TYPE-1 DOMAIN-CONTAINING PROTEIN"/>
    <property type="match status" value="1"/>
</dbReference>
<comment type="caution">
    <text evidence="8">The sequence shown here is derived from an EMBL/GenBank/DDBJ whole genome shotgun (WGS) entry which is preliminary data.</text>
</comment>
<dbReference type="GO" id="GO:0016787">
    <property type="term" value="F:hydrolase activity"/>
    <property type="evidence" value="ECO:0007669"/>
    <property type="project" value="UniProtKB-KW"/>
</dbReference>
<keyword evidence="4" id="KW-0255">Endonuclease</keyword>
<keyword evidence="2" id="KW-0548">Nucleotidyltransferase</keyword>